<dbReference type="Proteomes" id="UP000247078">
    <property type="component" value="Unassembled WGS sequence"/>
</dbReference>
<dbReference type="SUPFAM" id="SSF51206">
    <property type="entry name" value="cAMP-binding domain-like"/>
    <property type="match status" value="1"/>
</dbReference>
<dbReference type="EMBL" id="QGTZ01000008">
    <property type="protein sequence ID" value="PWW37943.1"/>
    <property type="molecule type" value="Genomic_DNA"/>
</dbReference>
<dbReference type="CDD" id="cd00038">
    <property type="entry name" value="CAP_ED"/>
    <property type="match status" value="1"/>
</dbReference>
<protein>
    <submittedName>
        <fullName evidence="3">CRP-like cAMP-binding protein</fullName>
    </submittedName>
</protein>
<name>A0A855XTX2_9BACL</name>
<dbReference type="InterPro" id="IPR000595">
    <property type="entry name" value="cNMP-bd_dom"/>
</dbReference>
<sequence length="195" mass="22587">MKSILFKYMSQFTSLNEQEQQAIVEDILVKDYKKGTVLLRQGEVPAKCYFVLKGCVRQYAIDQAGKEVTSNFYTEEQAVSIFNRHQHNQLSAYTLTCLEDCVLVVGDFQAENDIILQYPPLETMIRKMVEENLGQVQDEWTSFIASSPEERYQALLRKRPHLVDRVPQHQLASYLGITPESLSRIKKRVHSRDAR</sequence>
<evidence type="ECO:0000313" key="3">
    <source>
        <dbReference type="EMBL" id="PWW37943.1"/>
    </source>
</evidence>
<evidence type="ECO:0000259" key="2">
    <source>
        <dbReference type="PROSITE" id="PS50042"/>
    </source>
</evidence>
<dbReference type="Gene3D" id="2.60.120.10">
    <property type="entry name" value="Jelly Rolls"/>
    <property type="match status" value="1"/>
</dbReference>
<organism evidence="3 4">
    <name type="scientific">Paenibacillus pabuli</name>
    <dbReference type="NCBI Taxonomy" id="1472"/>
    <lineage>
        <taxon>Bacteria</taxon>
        <taxon>Bacillati</taxon>
        <taxon>Bacillota</taxon>
        <taxon>Bacilli</taxon>
        <taxon>Bacillales</taxon>
        <taxon>Paenibacillaceae</taxon>
        <taxon>Paenibacillus</taxon>
    </lineage>
</organism>
<reference evidence="3 4" key="1">
    <citation type="submission" date="2018-05" db="EMBL/GenBank/DDBJ databases">
        <title>Freshwater and sediment microbial communities from various areas in North America, analyzing microbe dynamics in response to fracking.</title>
        <authorList>
            <person name="Lamendella R."/>
        </authorList>
    </citation>
    <scope>NUCLEOTIDE SEQUENCE [LARGE SCALE GENOMIC DNA]</scope>
    <source>
        <strain evidence="3 4">DB-3</strain>
    </source>
</reference>
<dbReference type="PROSITE" id="PS50042">
    <property type="entry name" value="CNMP_BINDING_3"/>
    <property type="match status" value="1"/>
</dbReference>
<gene>
    <name evidence="3" type="ORF">DET56_108136</name>
</gene>
<dbReference type="SMART" id="SM00100">
    <property type="entry name" value="cNMP"/>
    <property type="match status" value="1"/>
</dbReference>
<evidence type="ECO:0000256" key="1">
    <source>
        <dbReference type="ARBA" id="ARBA00023159"/>
    </source>
</evidence>
<proteinExistence type="predicted"/>
<dbReference type="InterPro" id="IPR014710">
    <property type="entry name" value="RmlC-like_jellyroll"/>
</dbReference>
<evidence type="ECO:0000313" key="4">
    <source>
        <dbReference type="Proteomes" id="UP000247078"/>
    </source>
</evidence>
<dbReference type="InterPro" id="IPR018490">
    <property type="entry name" value="cNMP-bd_dom_sf"/>
</dbReference>
<dbReference type="AlphaFoldDB" id="A0A855XTX2"/>
<comment type="caution">
    <text evidence="3">The sequence shown here is derived from an EMBL/GenBank/DDBJ whole genome shotgun (WGS) entry which is preliminary data.</text>
</comment>
<dbReference type="RefSeq" id="WP_110000426.1">
    <property type="nucleotide sequence ID" value="NZ_QGTZ01000008.1"/>
</dbReference>
<accession>A0A855XTX2</accession>
<feature type="domain" description="Cyclic nucleotide-binding" evidence="2">
    <location>
        <begin position="11"/>
        <end position="57"/>
    </location>
</feature>
<dbReference type="Pfam" id="PF00027">
    <property type="entry name" value="cNMP_binding"/>
    <property type="match status" value="1"/>
</dbReference>
<keyword evidence="1" id="KW-0010">Activator</keyword>